<dbReference type="AlphaFoldDB" id="A0A5B7FMS2"/>
<dbReference type="EMBL" id="VSRR010008472">
    <property type="protein sequence ID" value="MPC48791.1"/>
    <property type="molecule type" value="Genomic_DNA"/>
</dbReference>
<evidence type="ECO:0000313" key="2">
    <source>
        <dbReference type="EMBL" id="MPC48791.1"/>
    </source>
</evidence>
<feature type="compositionally biased region" description="Basic and acidic residues" evidence="1">
    <location>
        <begin position="22"/>
        <end position="33"/>
    </location>
</feature>
<reference evidence="2 3" key="1">
    <citation type="submission" date="2019-05" db="EMBL/GenBank/DDBJ databases">
        <title>Another draft genome of Portunus trituberculatus and its Hox gene families provides insights of decapod evolution.</title>
        <authorList>
            <person name="Jeong J.-H."/>
            <person name="Song I."/>
            <person name="Kim S."/>
            <person name="Choi T."/>
            <person name="Kim D."/>
            <person name="Ryu S."/>
            <person name="Kim W."/>
        </authorList>
    </citation>
    <scope>NUCLEOTIDE SEQUENCE [LARGE SCALE GENOMIC DNA]</scope>
    <source>
        <tissue evidence="2">Muscle</tissue>
    </source>
</reference>
<evidence type="ECO:0000313" key="3">
    <source>
        <dbReference type="Proteomes" id="UP000324222"/>
    </source>
</evidence>
<feature type="region of interest" description="Disordered" evidence="1">
    <location>
        <begin position="1"/>
        <end position="51"/>
    </location>
</feature>
<organism evidence="2 3">
    <name type="scientific">Portunus trituberculatus</name>
    <name type="common">Swimming crab</name>
    <name type="synonym">Neptunus trituberculatus</name>
    <dbReference type="NCBI Taxonomy" id="210409"/>
    <lineage>
        <taxon>Eukaryota</taxon>
        <taxon>Metazoa</taxon>
        <taxon>Ecdysozoa</taxon>
        <taxon>Arthropoda</taxon>
        <taxon>Crustacea</taxon>
        <taxon>Multicrustacea</taxon>
        <taxon>Malacostraca</taxon>
        <taxon>Eumalacostraca</taxon>
        <taxon>Eucarida</taxon>
        <taxon>Decapoda</taxon>
        <taxon>Pleocyemata</taxon>
        <taxon>Brachyura</taxon>
        <taxon>Eubrachyura</taxon>
        <taxon>Portunoidea</taxon>
        <taxon>Portunidae</taxon>
        <taxon>Portuninae</taxon>
        <taxon>Portunus</taxon>
    </lineage>
</organism>
<proteinExistence type="predicted"/>
<comment type="caution">
    <text evidence="2">The sequence shown here is derived from an EMBL/GenBank/DDBJ whole genome shotgun (WGS) entry which is preliminary data.</text>
</comment>
<name>A0A5B7FMS2_PORTR</name>
<dbReference type="Proteomes" id="UP000324222">
    <property type="component" value="Unassembled WGS sequence"/>
</dbReference>
<accession>A0A5B7FMS2</accession>
<sequence length="76" mass="8562">MSEWDKGQGMPWCPSSPASGRKQHDRDPLEGNTKKVAQTQENDSASEDLSNWDCEIGKDELFPFNVIKKGEDIHKS</sequence>
<gene>
    <name evidence="2" type="ORF">E2C01_042574</name>
</gene>
<evidence type="ECO:0000256" key="1">
    <source>
        <dbReference type="SAM" id="MobiDB-lite"/>
    </source>
</evidence>
<protein>
    <submittedName>
        <fullName evidence="2">Uncharacterized protein</fullName>
    </submittedName>
</protein>
<keyword evidence="3" id="KW-1185">Reference proteome</keyword>
<feature type="compositionally biased region" description="Polar residues" evidence="1">
    <location>
        <begin position="35"/>
        <end position="49"/>
    </location>
</feature>